<dbReference type="AlphaFoldDB" id="A0A1C3EDP2"/>
<protein>
    <recommendedName>
        <fullName evidence="1">Immunity MXAN-0049 protein domain-containing protein</fullName>
    </recommendedName>
</protein>
<reference evidence="2 3" key="1">
    <citation type="submission" date="2016-05" db="EMBL/GenBank/DDBJ databases">
        <title>Genomic and physiological characterization of Planctopirus sp. isolated from fresh water lake.</title>
        <authorList>
            <person name="Subhash Y."/>
            <person name="Ramana C."/>
        </authorList>
    </citation>
    <scope>NUCLEOTIDE SEQUENCE [LARGE SCALE GENOMIC DNA]</scope>
    <source>
        <strain evidence="2 3">JC280</strain>
    </source>
</reference>
<dbReference type="OrthoDB" id="5188015at2"/>
<dbReference type="InterPro" id="IPR012433">
    <property type="entry name" value="Imm11"/>
</dbReference>
<name>A0A1C3EDP2_9PLAN</name>
<dbReference type="RefSeq" id="WP_068847802.1">
    <property type="nucleotide sequence ID" value="NZ_LYDR01000089.1"/>
</dbReference>
<dbReference type="Pfam" id="PF07791">
    <property type="entry name" value="Imm11"/>
    <property type="match status" value="1"/>
</dbReference>
<comment type="caution">
    <text evidence="2">The sequence shown here is derived from an EMBL/GenBank/DDBJ whole genome shotgun (WGS) entry which is preliminary data.</text>
</comment>
<organism evidence="2 3">
    <name type="scientific">Planctopirus hydrillae</name>
    <dbReference type="NCBI Taxonomy" id="1841610"/>
    <lineage>
        <taxon>Bacteria</taxon>
        <taxon>Pseudomonadati</taxon>
        <taxon>Planctomycetota</taxon>
        <taxon>Planctomycetia</taxon>
        <taxon>Planctomycetales</taxon>
        <taxon>Planctomycetaceae</taxon>
        <taxon>Planctopirus</taxon>
    </lineage>
</organism>
<accession>A0A1C3EDP2</accession>
<evidence type="ECO:0000313" key="2">
    <source>
        <dbReference type="EMBL" id="ODA31324.1"/>
    </source>
</evidence>
<feature type="domain" description="Immunity MXAN-0049 protein" evidence="1">
    <location>
        <begin position="54"/>
        <end position="179"/>
    </location>
</feature>
<gene>
    <name evidence="2" type="ORF">A6X21_05150</name>
</gene>
<keyword evidence="3" id="KW-1185">Reference proteome</keyword>
<sequence length="188" mass="21563">MRIYELSPNVNEGSPIIDLMSPKNDNLPSHEFNWQVLDELVPSRLWTHGQVFCDDERIAQCDLIGGSGHFIVSRRMLDWMNELSDNAFIGLPEKVNDLDTYNYLCTNRLEVLDKEKSNIVYFSTGRILTVHKFAFLPNKIPARYVFQLMQPRGWLFATEAAREFLLNNGINNAQFDLVADDVIPAEPA</sequence>
<dbReference type="EMBL" id="LYDR01000089">
    <property type="protein sequence ID" value="ODA31324.1"/>
    <property type="molecule type" value="Genomic_DNA"/>
</dbReference>
<evidence type="ECO:0000259" key="1">
    <source>
        <dbReference type="Pfam" id="PF07791"/>
    </source>
</evidence>
<evidence type="ECO:0000313" key="3">
    <source>
        <dbReference type="Proteomes" id="UP000094828"/>
    </source>
</evidence>
<proteinExistence type="predicted"/>
<dbReference type="Proteomes" id="UP000094828">
    <property type="component" value="Unassembled WGS sequence"/>
</dbReference>